<comment type="caution">
    <text evidence="1">The sequence shown here is derived from an EMBL/GenBank/DDBJ whole genome shotgun (WGS) entry which is preliminary data.</text>
</comment>
<name>A0ABW0RDY5_9BACL</name>
<accession>A0ABW0RDY5</accession>
<sequence>MKISIEEDYLIYIYLTDPTFIQSVSTITNINGYLMHDQSGNWLGFRVEKSQYKNRHSIELPSVVNNEFLVVDSEEYIDILFVKGVKPTNYYEQECHLDVSEGKIVGVEINRYTWNPIGKKRWILPYKS</sequence>
<evidence type="ECO:0000313" key="1">
    <source>
        <dbReference type="EMBL" id="MFC5542808.1"/>
    </source>
</evidence>
<dbReference type="RefSeq" id="WP_390310253.1">
    <property type="nucleotide sequence ID" value="NZ_JBHSNQ010000181.1"/>
</dbReference>
<dbReference type="EMBL" id="JBHSNQ010000181">
    <property type="protein sequence ID" value="MFC5542808.1"/>
    <property type="molecule type" value="Genomic_DNA"/>
</dbReference>
<protein>
    <submittedName>
        <fullName evidence="1">Uncharacterized protein</fullName>
    </submittedName>
</protein>
<evidence type="ECO:0000313" key="2">
    <source>
        <dbReference type="Proteomes" id="UP001595978"/>
    </source>
</evidence>
<gene>
    <name evidence="1" type="ORF">ACFPOH_13945</name>
</gene>
<dbReference type="Proteomes" id="UP001595978">
    <property type="component" value="Unassembled WGS sequence"/>
</dbReference>
<keyword evidence="2" id="KW-1185">Reference proteome</keyword>
<organism evidence="1 2">
    <name type="scientific">Ureibacillus suwonensis</name>
    <dbReference type="NCBI Taxonomy" id="313007"/>
    <lineage>
        <taxon>Bacteria</taxon>
        <taxon>Bacillati</taxon>
        <taxon>Bacillota</taxon>
        <taxon>Bacilli</taxon>
        <taxon>Bacillales</taxon>
        <taxon>Caryophanaceae</taxon>
        <taxon>Ureibacillus</taxon>
    </lineage>
</organism>
<proteinExistence type="predicted"/>
<reference evidence="2" key="1">
    <citation type="journal article" date="2019" name="Int. J. Syst. Evol. Microbiol.">
        <title>The Global Catalogue of Microorganisms (GCM) 10K type strain sequencing project: providing services to taxonomists for standard genome sequencing and annotation.</title>
        <authorList>
            <consortium name="The Broad Institute Genomics Platform"/>
            <consortium name="The Broad Institute Genome Sequencing Center for Infectious Disease"/>
            <person name="Wu L."/>
            <person name="Ma J."/>
        </authorList>
    </citation>
    <scope>NUCLEOTIDE SEQUENCE [LARGE SCALE GENOMIC DNA]</scope>
    <source>
        <strain evidence="2">CCUG 56331</strain>
    </source>
</reference>